<comment type="caution">
    <text evidence="1">The sequence shown here is derived from an EMBL/GenBank/DDBJ whole genome shotgun (WGS) entry which is preliminary data.</text>
</comment>
<dbReference type="EMBL" id="LATX01000034">
    <property type="protein sequence ID" value="KTB47363.1"/>
    <property type="molecule type" value="Genomic_DNA"/>
</dbReference>
<dbReference type="Proteomes" id="UP000054988">
    <property type="component" value="Unassembled WGS sequence"/>
</dbReference>
<sequence length="468" mass="53977">MTVVQAPEKLRNILSLIYHNAHVNAKDVFNHYVTTPTISLYLEILQVMDFEEVNSFAPEILEEFTPTSHWEFDLSTQSFCYNLDFPINTYINNQVQSSNNSQYCFTEYKGTWDSFRRPQIPPPALEDTLESRLDIISYVSQITGEYLDSIAMLGNQDLNVDPLEIALDGLILFGACFKKEWDNDRGPILASFQSLDLMLEWVPRWWTSTVNIEITNWLSVNSQVRISFLNWQQGGDFHFKFSLALPRDMKRHVRSAFLSQSFVFMEKFEIDLDSSSTCNLLDHIQFDIKGQFKPLPSSSATSSVPIYLFIDPPKTEMINGLPCLKYPLEGPFMHWSLNPDRPGTPVDVDEYGLPQIEIQMSFGTWWGSVDYKAVRDYLDFKGYDSYSTAYAEKQEFPLLTYRNVGEEVETQTETSVEDVANVTTSTAFNANNSFEVASHTFKLQWMKRIGLRIRHFVDSFASRKKKCL</sequence>
<gene>
    <name evidence="1" type="ORF">WG66_59</name>
</gene>
<reference evidence="1 2" key="1">
    <citation type="submission" date="2015-12" db="EMBL/GenBank/DDBJ databases">
        <title>Draft genome sequence of Moniliophthora roreri, the causal agent of frosty pod rot of cacao.</title>
        <authorList>
            <person name="Aime M.C."/>
            <person name="Diaz-Valderrama J.R."/>
            <person name="Kijpornyongpan T."/>
            <person name="Phillips-Mora W."/>
        </authorList>
    </citation>
    <scope>NUCLEOTIDE SEQUENCE [LARGE SCALE GENOMIC DNA]</scope>
    <source>
        <strain evidence="1 2">MCA 2952</strain>
    </source>
</reference>
<organism evidence="1 2">
    <name type="scientific">Moniliophthora roreri</name>
    <name type="common">Frosty pod rot fungus</name>
    <name type="synonym">Monilia roreri</name>
    <dbReference type="NCBI Taxonomy" id="221103"/>
    <lineage>
        <taxon>Eukaryota</taxon>
        <taxon>Fungi</taxon>
        <taxon>Dikarya</taxon>
        <taxon>Basidiomycota</taxon>
        <taxon>Agaricomycotina</taxon>
        <taxon>Agaricomycetes</taxon>
        <taxon>Agaricomycetidae</taxon>
        <taxon>Agaricales</taxon>
        <taxon>Marasmiineae</taxon>
        <taxon>Marasmiaceae</taxon>
        <taxon>Moniliophthora</taxon>
    </lineage>
</organism>
<accession>A0A0W0GFL3</accession>
<dbReference type="AlphaFoldDB" id="A0A0W0GFL3"/>
<proteinExistence type="predicted"/>
<protein>
    <submittedName>
        <fullName evidence="1">Uncharacterized protein</fullName>
    </submittedName>
</protein>
<name>A0A0W0GFL3_MONRR</name>
<evidence type="ECO:0000313" key="1">
    <source>
        <dbReference type="EMBL" id="KTB47363.1"/>
    </source>
</evidence>
<evidence type="ECO:0000313" key="2">
    <source>
        <dbReference type="Proteomes" id="UP000054988"/>
    </source>
</evidence>